<dbReference type="GO" id="GO:0000725">
    <property type="term" value="P:recombinational repair"/>
    <property type="evidence" value="ECO:0007669"/>
    <property type="project" value="TreeGrafter"/>
</dbReference>
<evidence type="ECO:0000313" key="15">
    <source>
        <dbReference type="EMBL" id="KIF53421.1"/>
    </source>
</evidence>
<evidence type="ECO:0000259" key="13">
    <source>
        <dbReference type="PROSITE" id="PS51198"/>
    </source>
</evidence>
<evidence type="ECO:0000256" key="9">
    <source>
        <dbReference type="ARBA" id="ARBA00034808"/>
    </source>
</evidence>
<dbReference type="AlphaFoldDB" id="A0A0C1ZJS5"/>
<evidence type="ECO:0000256" key="2">
    <source>
        <dbReference type="ARBA" id="ARBA00022741"/>
    </source>
</evidence>
<dbReference type="InterPro" id="IPR014017">
    <property type="entry name" value="DNA_helicase_UvrD-like_C"/>
</dbReference>
<organism evidence="15 16">
    <name type="scientific">Vibrio owensii CAIM 1854 = LMG 25443</name>
    <dbReference type="NCBI Taxonomy" id="1229493"/>
    <lineage>
        <taxon>Bacteria</taxon>
        <taxon>Pseudomonadati</taxon>
        <taxon>Pseudomonadota</taxon>
        <taxon>Gammaproteobacteria</taxon>
        <taxon>Vibrionales</taxon>
        <taxon>Vibrionaceae</taxon>
        <taxon>Vibrio</taxon>
    </lineage>
</organism>
<feature type="domain" description="UvrD-like helicase C-terminal" evidence="14">
    <location>
        <begin position="265"/>
        <end position="522"/>
    </location>
</feature>
<keyword evidence="2 12" id="KW-0547">Nucleotide-binding</keyword>
<dbReference type="InterPro" id="IPR013986">
    <property type="entry name" value="DExx_box_DNA_helicase_dom_sf"/>
</dbReference>
<dbReference type="Gene3D" id="1.10.486.10">
    <property type="entry name" value="PCRA, domain 4"/>
    <property type="match status" value="1"/>
</dbReference>
<dbReference type="GO" id="GO:0005524">
    <property type="term" value="F:ATP binding"/>
    <property type="evidence" value="ECO:0007669"/>
    <property type="project" value="UniProtKB-UniRule"/>
</dbReference>
<dbReference type="Pfam" id="PF00580">
    <property type="entry name" value="UvrD-helicase"/>
    <property type="match status" value="1"/>
</dbReference>
<evidence type="ECO:0000256" key="8">
    <source>
        <dbReference type="ARBA" id="ARBA00034617"/>
    </source>
</evidence>
<sequence length="582" mass="66360">MSLLPQQQAVVDTEDHCACIALPGSGKSHTSVEYIVQRIQENPYAFVWAISFTRKAAKELRERLISKMGRDTYDAHARVSTFDSTFLEQLRKALGGAKIELINPGERYNLVMRAVKSTGHTKTKMDVALSAVDHFSGFIDIPEDEIDKNPDGYDIFVKFDEFRRERKKWDFPSICRAVVKGQENGNVPRLPVSHIVVDEFQDCNQSQLRWLMAYANTDTTTLVVGDDDQSIYSFRGSNGYENFIQYKEKFNAITRVLNVCFRCKPQILFAGQRLIENNKDRLDKDMQSIHNEGGKVAIVQATNFEDELDKILEKIKADEDPSNWAVLARTNRKLWELIGMFQDNGIPYVTKEADSLLSSPFCDTYYKILEMFVKRQKKNGPDILAWMGASDADIEDSKEFGGLSRRHLIENYQLPEGKVAATTPDEVLFSTIAELLSFDHSIDEGLKVVNRMIEGQATLKKSEVSMLGTFSKIVRKSTSSSFREAAKTFMRIVEKAQKGNDKDDEEEEKKGVELLTLHSSKGLQWNKVWIMNVAKDVLPPKGSSRLEIAEERRLLFVGMTRAIEELYISFPQNKKSRFLDEF</sequence>
<dbReference type="GO" id="GO:0003677">
    <property type="term" value="F:DNA binding"/>
    <property type="evidence" value="ECO:0007669"/>
    <property type="project" value="UniProtKB-KW"/>
</dbReference>
<dbReference type="InterPro" id="IPR000212">
    <property type="entry name" value="DNA_helicase_UvrD/REP"/>
</dbReference>
<accession>A0A0C1ZJS5</accession>
<dbReference type="GO" id="GO:0016887">
    <property type="term" value="F:ATP hydrolysis activity"/>
    <property type="evidence" value="ECO:0007669"/>
    <property type="project" value="RHEA"/>
</dbReference>
<comment type="similarity">
    <text evidence="1">Belongs to the helicase family. UvrD subfamily.</text>
</comment>
<dbReference type="EC" id="5.6.2.4" evidence="9"/>
<evidence type="ECO:0000256" key="10">
    <source>
        <dbReference type="ARBA" id="ARBA00034923"/>
    </source>
</evidence>
<dbReference type="Gene3D" id="3.40.50.300">
    <property type="entry name" value="P-loop containing nucleotide triphosphate hydrolases"/>
    <property type="match status" value="2"/>
</dbReference>
<dbReference type="CDD" id="cd17932">
    <property type="entry name" value="DEXQc_UvrD"/>
    <property type="match status" value="1"/>
</dbReference>
<keyword evidence="3 12" id="KW-0378">Hydrolase</keyword>
<dbReference type="PANTHER" id="PTHR11070:SF2">
    <property type="entry name" value="ATP-DEPENDENT DNA HELICASE SRS2"/>
    <property type="match status" value="1"/>
</dbReference>
<dbReference type="GO" id="GO:0043138">
    <property type="term" value="F:3'-5' DNA helicase activity"/>
    <property type="evidence" value="ECO:0007669"/>
    <property type="project" value="UniProtKB-EC"/>
</dbReference>
<keyword evidence="7" id="KW-0413">Isomerase</keyword>
<dbReference type="Gene3D" id="1.10.10.160">
    <property type="match status" value="1"/>
</dbReference>
<keyword evidence="5 12" id="KW-0067">ATP-binding</keyword>
<keyword evidence="4 12" id="KW-0347">Helicase</keyword>
<dbReference type="PATRIC" id="fig|1229493.5.peg.1275"/>
<name>A0A0C1ZJS5_9VIBR</name>
<feature type="binding site" evidence="12">
    <location>
        <begin position="21"/>
        <end position="28"/>
    </location>
    <ligand>
        <name>ATP</name>
        <dbReference type="ChEBI" id="CHEBI:30616"/>
    </ligand>
</feature>
<dbReference type="PANTHER" id="PTHR11070">
    <property type="entry name" value="UVRD / RECB / PCRA DNA HELICASE FAMILY MEMBER"/>
    <property type="match status" value="1"/>
</dbReference>
<feature type="domain" description="UvrD-like helicase ATP-binding" evidence="13">
    <location>
        <begin position="1"/>
        <end position="264"/>
    </location>
</feature>
<dbReference type="InterPro" id="IPR014016">
    <property type="entry name" value="UvrD-like_ATP-bd"/>
</dbReference>
<protein>
    <recommendedName>
        <fullName evidence="9">DNA 3'-5' helicase</fullName>
        <ecNumber evidence="9">5.6.2.4</ecNumber>
    </recommendedName>
    <alternativeName>
        <fullName evidence="10">DNA 3'-5' helicase II</fullName>
    </alternativeName>
</protein>
<dbReference type="PROSITE" id="PS51217">
    <property type="entry name" value="UVRD_HELICASE_CTER"/>
    <property type="match status" value="1"/>
</dbReference>
<comment type="catalytic activity">
    <reaction evidence="11">
        <text>ATP + H2O = ADP + phosphate + H(+)</text>
        <dbReference type="Rhea" id="RHEA:13065"/>
        <dbReference type="ChEBI" id="CHEBI:15377"/>
        <dbReference type="ChEBI" id="CHEBI:15378"/>
        <dbReference type="ChEBI" id="CHEBI:30616"/>
        <dbReference type="ChEBI" id="CHEBI:43474"/>
        <dbReference type="ChEBI" id="CHEBI:456216"/>
        <dbReference type="EC" id="5.6.2.4"/>
    </reaction>
</comment>
<evidence type="ECO:0000259" key="14">
    <source>
        <dbReference type="PROSITE" id="PS51217"/>
    </source>
</evidence>
<gene>
    <name evidence="15" type="ORF">H735_10920</name>
</gene>
<evidence type="ECO:0000313" key="16">
    <source>
        <dbReference type="Proteomes" id="UP000031586"/>
    </source>
</evidence>
<evidence type="ECO:0000256" key="4">
    <source>
        <dbReference type="ARBA" id="ARBA00022806"/>
    </source>
</evidence>
<evidence type="ECO:0000256" key="12">
    <source>
        <dbReference type="PROSITE-ProRule" id="PRU00560"/>
    </source>
</evidence>
<comment type="caution">
    <text evidence="15">The sequence shown here is derived from an EMBL/GenBank/DDBJ whole genome shotgun (WGS) entry which is preliminary data.</text>
</comment>
<evidence type="ECO:0000256" key="5">
    <source>
        <dbReference type="ARBA" id="ARBA00022840"/>
    </source>
</evidence>
<reference evidence="15 16" key="1">
    <citation type="submission" date="2014-07" db="EMBL/GenBank/DDBJ databases">
        <title>Unique and conserved regions in Vibrio harveyi and related species in comparison with the shrimp pathogen Vibrio harveyi CAIM 1792.</title>
        <authorList>
            <person name="Espinoza-Valles I."/>
            <person name="Vora G."/>
            <person name="Leekitcharoenphon P."/>
            <person name="Ussery D."/>
            <person name="Hoj L."/>
            <person name="Gomez-Gil B."/>
        </authorList>
    </citation>
    <scope>NUCLEOTIDE SEQUENCE [LARGE SCALE GENOMIC DNA]</scope>
    <source>
        <strain evidence="16">CAIM 1854 / LMG 25443</strain>
    </source>
</reference>
<evidence type="ECO:0000256" key="6">
    <source>
        <dbReference type="ARBA" id="ARBA00023125"/>
    </source>
</evidence>
<proteinExistence type="inferred from homology"/>
<dbReference type="EMBL" id="JPRD01000015">
    <property type="protein sequence ID" value="KIF53421.1"/>
    <property type="molecule type" value="Genomic_DNA"/>
</dbReference>
<dbReference type="Pfam" id="PF13361">
    <property type="entry name" value="UvrD_C"/>
    <property type="match status" value="2"/>
</dbReference>
<evidence type="ECO:0000256" key="11">
    <source>
        <dbReference type="ARBA" id="ARBA00048988"/>
    </source>
</evidence>
<evidence type="ECO:0000256" key="1">
    <source>
        <dbReference type="ARBA" id="ARBA00009922"/>
    </source>
</evidence>
<dbReference type="RefSeq" id="WP_020194626.1">
    <property type="nucleotide sequence ID" value="NZ_BAOH01000005.1"/>
</dbReference>
<keyword evidence="6" id="KW-0238">DNA-binding</keyword>
<dbReference type="SUPFAM" id="SSF52540">
    <property type="entry name" value="P-loop containing nucleoside triphosphate hydrolases"/>
    <property type="match status" value="1"/>
</dbReference>
<evidence type="ECO:0000256" key="3">
    <source>
        <dbReference type="ARBA" id="ARBA00022801"/>
    </source>
</evidence>
<evidence type="ECO:0000256" key="7">
    <source>
        <dbReference type="ARBA" id="ARBA00023235"/>
    </source>
</evidence>
<dbReference type="PROSITE" id="PS51198">
    <property type="entry name" value="UVRD_HELICASE_ATP_BIND"/>
    <property type="match status" value="1"/>
</dbReference>
<dbReference type="InterPro" id="IPR027417">
    <property type="entry name" value="P-loop_NTPase"/>
</dbReference>
<dbReference type="Proteomes" id="UP000031586">
    <property type="component" value="Unassembled WGS sequence"/>
</dbReference>
<comment type="catalytic activity">
    <reaction evidence="8">
        <text>Couples ATP hydrolysis with the unwinding of duplex DNA by translocating in the 3'-5' direction.</text>
        <dbReference type="EC" id="5.6.2.4"/>
    </reaction>
</comment>